<protein>
    <submittedName>
        <fullName evidence="1">Uncharacterized protein</fullName>
    </submittedName>
</protein>
<dbReference type="AlphaFoldDB" id="A0A0E9U486"/>
<reference evidence="1" key="2">
    <citation type="journal article" date="2015" name="Fish Shellfish Immunol.">
        <title>Early steps in the European eel (Anguilla anguilla)-Vibrio vulnificus interaction in the gills: Role of the RtxA13 toxin.</title>
        <authorList>
            <person name="Callol A."/>
            <person name="Pajuelo D."/>
            <person name="Ebbesson L."/>
            <person name="Teles M."/>
            <person name="MacKenzie S."/>
            <person name="Amaro C."/>
        </authorList>
    </citation>
    <scope>NUCLEOTIDE SEQUENCE</scope>
</reference>
<proteinExistence type="predicted"/>
<dbReference type="EMBL" id="GBXM01048597">
    <property type="protein sequence ID" value="JAH59980.1"/>
    <property type="molecule type" value="Transcribed_RNA"/>
</dbReference>
<sequence length="40" mass="4518">MIMAPNDCFSEHNCFDIFETISHSKGNINNCGRRKATVCI</sequence>
<evidence type="ECO:0000313" key="1">
    <source>
        <dbReference type="EMBL" id="JAH59980.1"/>
    </source>
</evidence>
<name>A0A0E9U486_ANGAN</name>
<accession>A0A0E9U486</accession>
<reference evidence="1" key="1">
    <citation type="submission" date="2014-11" db="EMBL/GenBank/DDBJ databases">
        <authorList>
            <person name="Amaro Gonzalez C."/>
        </authorList>
    </citation>
    <scope>NUCLEOTIDE SEQUENCE</scope>
</reference>
<organism evidence="1">
    <name type="scientific">Anguilla anguilla</name>
    <name type="common">European freshwater eel</name>
    <name type="synonym">Muraena anguilla</name>
    <dbReference type="NCBI Taxonomy" id="7936"/>
    <lineage>
        <taxon>Eukaryota</taxon>
        <taxon>Metazoa</taxon>
        <taxon>Chordata</taxon>
        <taxon>Craniata</taxon>
        <taxon>Vertebrata</taxon>
        <taxon>Euteleostomi</taxon>
        <taxon>Actinopterygii</taxon>
        <taxon>Neopterygii</taxon>
        <taxon>Teleostei</taxon>
        <taxon>Anguilliformes</taxon>
        <taxon>Anguillidae</taxon>
        <taxon>Anguilla</taxon>
    </lineage>
</organism>